<gene>
    <name evidence="2" type="ORF">G6M46_21605</name>
</gene>
<sequence>MTEFTNTPDNGTGLSIDDAAAQITAMWDSAIEDDGVTTDDVIVDENETLETTEVTADDQLETESETETETDVEDDTNTEEAPEFELNDEYELTLDDGSKVKYAEMKKGYLRQADYTRKTQELALEREKLGTMEQAKVDIRKQSLGEIENIKRQLAVKYKYDFNINWQQLAQDDPYEYAQKKEEYASFEQNVQQLHQLETAMKTENDRVEQETFTANQHRARTELVEKYPEFANKETATPILQGMTKFLKDQGFTKQEIEGIADSRILSVLYTAYKAQTTAKAVPQAKAAIATKPKITKPSAKPHGNSKVEQTRNKFEQTGSIDDAAALIMQTL</sequence>
<evidence type="ECO:0000313" key="3">
    <source>
        <dbReference type="Proteomes" id="UP000702952"/>
    </source>
</evidence>
<comment type="caution">
    <text evidence="2">The sequence shown here is derived from an EMBL/GenBank/DDBJ whole genome shotgun (WGS) entry which is preliminary data.</text>
</comment>
<evidence type="ECO:0008006" key="4">
    <source>
        <dbReference type="Google" id="ProtNLM"/>
    </source>
</evidence>
<name>A0AA44JA39_AGRTU</name>
<dbReference type="AlphaFoldDB" id="A0AA44JA39"/>
<feature type="region of interest" description="Disordered" evidence="1">
    <location>
        <begin position="294"/>
        <end position="317"/>
    </location>
</feature>
<proteinExistence type="predicted"/>
<protein>
    <recommendedName>
        <fullName evidence="4">Scaffolding protein</fullName>
    </recommendedName>
</protein>
<accession>A0AA44JA39</accession>
<organism evidence="2 3">
    <name type="scientific">Agrobacterium tumefaciens</name>
    <dbReference type="NCBI Taxonomy" id="358"/>
    <lineage>
        <taxon>Bacteria</taxon>
        <taxon>Pseudomonadati</taxon>
        <taxon>Pseudomonadota</taxon>
        <taxon>Alphaproteobacteria</taxon>
        <taxon>Hyphomicrobiales</taxon>
        <taxon>Rhizobiaceae</taxon>
        <taxon>Rhizobium/Agrobacterium group</taxon>
        <taxon>Agrobacterium</taxon>
        <taxon>Agrobacterium tumefaciens complex</taxon>
    </lineage>
</organism>
<feature type="region of interest" description="Disordered" evidence="1">
    <location>
        <begin position="45"/>
        <end position="83"/>
    </location>
</feature>
<dbReference type="Proteomes" id="UP000702952">
    <property type="component" value="Unassembled WGS sequence"/>
</dbReference>
<dbReference type="EMBL" id="JAAMAY010000030">
    <property type="protein sequence ID" value="NTC30730.1"/>
    <property type="molecule type" value="Genomic_DNA"/>
</dbReference>
<reference evidence="2" key="1">
    <citation type="journal article" date="2020" name="Science">
        <title>Unexpected conservation and global transmission of agrobacterial virulence plasmids.</title>
        <authorList>
            <person name="Weisberg A.J."/>
            <person name="Davis E.W. 2nd"/>
            <person name="Tabima J."/>
            <person name="Belcher M.S."/>
            <person name="Miller M."/>
            <person name="Kuo C.H."/>
            <person name="Loper J.E."/>
            <person name="Grunwald N.J."/>
            <person name="Putnam M.L."/>
            <person name="Chang J.H."/>
        </authorList>
    </citation>
    <scope>NUCLEOTIDE SEQUENCE</scope>
    <source>
        <strain evidence="2">17-1853-1a</strain>
    </source>
</reference>
<dbReference type="RefSeq" id="WP_174019219.1">
    <property type="nucleotide sequence ID" value="NZ_JAAMAW010000015.1"/>
</dbReference>
<evidence type="ECO:0000256" key="1">
    <source>
        <dbReference type="SAM" id="MobiDB-lite"/>
    </source>
</evidence>
<evidence type="ECO:0000313" key="2">
    <source>
        <dbReference type="EMBL" id="NTC30730.1"/>
    </source>
</evidence>